<feature type="compositionally biased region" description="Low complexity" evidence="2">
    <location>
        <begin position="438"/>
        <end position="458"/>
    </location>
</feature>
<organism evidence="3 4">
    <name type="scientific">Cladophialophora bantiana (strain ATCC 10958 / CBS 173.52 / CDC B-1940 / NIH 8579)</name>
    <name type="common">Xylohypha bantiana</name>
    <dbReference type="NCBI Taxonomy" id="1442370"/>
    <lineage>
        <taxon>Eukaryota</taxon>
        <taxon>Fungi</taxon>
        <taxon>Dikarya</taxon>
        <taxon>Ascomycota</taxon>
        <taxon>Pezizomycotina</taxon>
        <taxon>Eurotiomycetes</taxon>
        <taxon>Chaetothyriomycetidae</taxon>
        <taxon>Chaetothyriales</taxon>
        <taxon>Herpotrichiellaceae</taxon>
        <taxon>Cladophialophora</taxon>
    </lineage>
</organism>
<feature type="compositionally biased region" description="Basic and acidic residues" evidence="2">
    <location>
        <begin position="522"/>
        <end position="543"/>
    </location>
</feature>
<dbReference type="AlphaFoldDB" id="A0A0D2H492"/>
<keyword evidence="1" id="KW-0175">Coiled coil</keyword>
<feature type="region of interest" description="Disordered" evidence="2">
    <location>
        <begin position="606"/>
        <end position="625"/>
    </location>
</feature>
<gene>
    <name evidence="3" type="ORF">Z519_11193</name>
</gene>
<evidence type="ECO:0000313" key="3">
    <source>
        <dbReference type="EMBL" id="KIW88083.1"/>
    </source>
</evidence>
<dbReference type="GeneID" id="27704121"/>
<dbReference type="Proteomes" id="UP000053789">
    <property type="component" value="Unassembled WGS sequence"/>
</dbReference>
<proteinExistence type="predicted"/>
<evidence type="ECO:0000256" key="1">
    <source>
        <dbReference type="SAM" id="Coils"/>
    </source>
</evidence>
<dbReference type="VEuPathDB" id="FungiDB:Z519_11193"/>
<protein>
    <submittedName>
        <fullName evidence="3">Uncharacterized protein</fullName>
    </submittedName>
</protein>
<dbReference type="HOGENOM" id="CLU_008442_1_0_1"/>
<feature type="coiled-coil region" evidence="1">
    <location>
        <begin position="102"/>
        <end position="262"/>
    </location>
</feature>
<feature type="compositionally biased region" description="Polar residues" evidence="2">
    <location>
        <begin position="38"/>
        <end position="52"/>
    </location>
</feature>
<feature type="region of interest" description="Disordered" evidence="2">
    <location>
        <begin position="23"/>
        <end position="55"/>
    </location>
</feature>
<dbReference type="OrthoDB" id="4088568at2759"/>
<name>A0A0D2H492_CLAB1</name>
<feature type="compositionally biased region" description="Basic and acidic residues" evidence="2">
    <location>
        <begin position="468"/>
        <end position="477"/>
    </location>
</feature>
<dbReference type="RefSeq" id="XP_016614752.1">
    <property type="nucleotide sequence ID" value="XM_016768906.1"/>
</dbReference>
<feature type="compositionally biased region" description="Low complexity" evidence="2">
    <location>
        <begin position="478"/>
        <end position="487"/>
    </location>
</feature>
<reference evidence="3" key="1">
    <citation type="submission" date="2015-01" db="EMBL/GenBank/DDBJ databases">
        <title>The Genome Sequence of Cladophialophora bantiana CBS 173.52.</title>
        <authorList>
            <consortium name="The Broad Institute Genomics Platform"/>
            <person name="Cuomo C."/>
            <person name="de Hoog S."/>
            <person name="Gorbushina A."/>
            <person name="Stielow B."/>
            <person name="Teixiera M."/>
            <person name="Abouelleil A."/>
            <person name="Chapman S.B."/>
            <person name="Priest M."/>
            <person name="Young S.K."/>
            <person name="Wortman J."/>
            <person name="Nusbaum C."/>
            <person name="Birren B."/>
        </authorList>
    </citation>
    <scope>NUCLEOTIDE SEQUENCE [LARGE SCALE GENOMIC DNA]</scope>
    <source>
        <strain evidence="3">CBS 173.52</strain>
    </source>
</reference>
<dbReference type="EMBL" id="KN847000">
    <property type="protein sequence ID" value="KIW88083.1"/>
    <property type="molecule type" value="Genomic_DNA"/>
</dbReference>
<sequence length="845" mass="92618">MSSPFNSTSLRFRSFCDTNDLLPRPSMDTRSDRIPDDVNTTVMTPTNNSRPPSSDGKLLCCCGRPECAYLENNNTILGGIERDLETAARLGQALLNRHESYVFESQQEHQRLTAYINELENERAALQTTNDKIVEENRQLLTQLESANTSLKESDSHVKSLEALLRDCEVEVRRLNGLSRRTEELELKILEMEKERMAITQQADDARGEIRSTIKRWKESEIKVRQLEREVQRIEWDAKEDRERFEEIIARLERERALERELGGAEGRLKSAAAFRGLDAKEKSTNVVGHFVRDILQDNANLQAGIVELKELLQASNEEVQNLREQILEHQPVDDSGSGAMSGSVPLSDQLGWSQPAPNVQQSVHVHHHYHAKLAKRDRTPTVRRSSRKRMVLGLGMLPSTPESSAPATPVAGPHRLFSSPVLPITLHQPQATRKRWSMQSAATSSSMMSSFPSSPRSYLEQSSSIFDRLEAGEESSRPTSPESTGGFASPPLKFNPGYEYDERTRPPVEEEEREVGGAEAFPKDEHLDLSDEADPQHGEEAKGPGSHDLTPKPSQMPVGGGRMSDTIQPDPPVPNITDLSHEAFKTEPPNIIIEGEPVLIMPESAEDVQEDRMSPSTTPYDLDDASDIANRSKLRRTSSHDSLVSISGMDIHIAKRPTSSSSQSSSVLRGNKAYFALGPSAARRIASAQPLATVTEYTALSSMTSLGSDPSNPLSIGHQLPQRSVSSSFAALSGLADLAPSHPEDQQPPPSGFGRLLGGWVRGKWGIAPMKSSGGLTSSAASIATSSSSETQLHGVSPFPFMGGRLPGINQKGPIPGFKPAPKITGVQVTMVDEEGLKQTLAEG</sequence>
<accession>A0A0D2H492</accession>
<feature type="region of interest" description="Disordered" evidence="2">
    <location>
        <begin position="430"/>
        <end position="575"/>
    </location>
</feature>
<evidence type="ECO:0000313" key="4">
    <source>
        <dbReference type="Proteomes" id="UP000053789"/>
    </source>
</evidence>
<feature type="compositionally biased region" description="Basic and acidic residues" evidence="2">
    <location>
        <begin position="27"/>
        <end position="36"/>
    </location>
</feature>
<feature type="coiled-coil region" evidence="1">
    <location>
        <begin position="299"/>
        <end position="326"/>
    </location>
</feature>
<keyword evidence="4" id="KW-1185">Reference proteome</keyword>
<evidence type="ECO:0000256" key="2">
    <source>
        <dbReference type="SAM" id="MobiDB-lite"/>
    </source>
</evidence>